<evidence type="ECO:0000313" key="1">
    <source>
        <dbReference type="EMBL" id="TCL56499.1"/>
    </source>
</evidence>
<organism evidence="1 2">
    <name type="scientific">Hydrogenispora ethanolica</name>
    <dbReference type="NCBI Taxonomy" id="1082276"/>
    <lineage>
        <taxon>Bacteria</taxon>
        <taxon>Bacillati</taxon>
        <taxon>Bacillota</taxon>
        <taxon>Hydrogenispora</taxon>
    </lineage>
</organism>
<dbReference type="AlphaFoldDB" id="A0A4R1QRK2"/>
<sequence length="256" mass="29765">MVSPHASPFLAMEERLRVRFHATNNEFIFLRKDLRNMTLRRLWVGLLLLLAIHISPIQAVTNPDPVSSPVVNEVSLEQKRVIRKQLLSQMVEKYNQNQVFPHIQAYMVEKYHQMKKKTKPKPPAQLIVDTLERSRSVYEKTRSFVGESFKRVYNPLQIESTINRYLWLKGLCFLVLGINEEHKIALSYFYQPGNEQEKLEFLHDAIHYSFPEIPDVPANSAWYEGMTPVMDRLCFKLFNIDKYSPGSAPSSTPTAP</sequence>
<accession>A0A4R1QRK2</accession>
<keyword evidence="2" id="KW-1185">Reference proteome</keyword>
<dbReference type="RefSeq" id="WP_132017348.1">
    <property type="nucleotide sequence ID" value="NZ_SLUN01000049.1"/>
</dbReference>
<reference evidence="1 2" key="1">
    <citation type="submission" date="2019-03" db="EMBL/GenBank/DDBJ databases">
        <title>Genomic Encyclopedia of Type Strains, Phase IV (KMG-IV): sequencing the most valuable type-strain genomes for metagenomic binning, comparative biology and taxonomic classification.</title>
        <authorList>
            <person name="Goeker M."/>
        </authorList>
    </citation>
    <scope>NUCLEOTIDE SEQUENCE [LARGE SCALE GENOMIC DNA]</scope>
    <source>
        <strain evidence="1 2">LX-B</strain>
    </source>
</reference>
<gene>
    <name evidence="1" type="ORF">EDC14_104923</name>
</gene>
<dbReference type="Proteomes" id="UP000295008">
    <property type="component" value="Unassembled WGS sequence"/>
</dbReference>
<name>A0A4R1QRK2_HYDET</name>
<proteinExistence type="predicted"/>
<protein>
    <submittedName>
        <fullName evidence="1">Uncharacterized protein</fullName>
    </submittedName>
</protein>
<comment type="caution">
    <text evidence="1">The sequence shown here is derived from an EMBL/GenBank/DDBJ whole genome shotgun (WGS) entry which is preliminary data.</text>
</comment>
<evidence type="ECO:0000313" key="2">
    <source>
        <dbReference type="Proteomes" id="UP000295008"/>
    </source>
</evidence>
<dbReference type="EMBL" id="SLUN01000049">
    <property type="protein sequence ID" value="TCL56499.1"/>
    <property type="molecule type" value="Genomic_DNA"/>
</dbReference>